<dbReference type="InterPro" id="IPR000504">
    <property type="entry name" value="RRM_dom"/>
</dbReference>
<dbReference type="Gene3D" id="3.30.70.330">
    <property type="match status" value="2"/>
</dbReference>
<dbReference type="CDD" id="cd00590">
    <property type="entry name" value="RRM_SF"/>
    <property type="match status" value="2"/>
</dbReference>
<dbReference type="PROSITE" id="PS50102">
    <property type="entry name" value="RRM"/>
    <property type="match status" value="2"/>
</dbReference>
<dbReference type="STRING" id="4540.A0A3L6TFR7"/>
<name>A0A3L6TFR7_PANMI</name>
<dbReference type="PANTHER" id="PTHR10352">
    <property type="entry name" value="EUKARYOTIC TRANSLATION INITIATION FACTOR 3 SUBUNIT G"/>
    <property type="match status" value="1"/>
</dbReference>
<dbReference type="Pfam" id="PF00076">
    <property type="entry name" value="RRM_1"/>
    <property type="match status" value="1"/>
</dbReference>
<protein>
    <recommendedName>
        <fullName evidence="3">RRM domain-containing protein</fullName>
    </recommendedName>
</protein>
<evidence type="ECO:0000256" key="2">
    <source>
        <dbReference type="PROSITE-ProRule" id="PRU00176"/>
    </source>
</evidence>
<keyword evidence="5" id="KW-1185">Reference proteome</keyword>
<dbReference type="InterPro" id="IPR012677">
    <property type="entry name" value="Nucleotide-bd_a/b_plait_sf"/>
</dbReference>
<dbReference type="SUPFAM" id="SSF54928">
    <property type="entry name" value="RNA-binding domain, RBD"/>
    <property type="match status" value="1"/>
</dbReference>
<evidence type="ECO:0000259" key="3">
    <source>
        <dbReference type="PROSITE" id="PS50102"/>
    </source>
</evidence>
<accession>A0A3L6TFR7</accession>
<dbReference type="GO" id="GO:0003723">
    <property type="term" value="F:RNA binding"/>
    <property type="evidence" value="ECO:0007669"/>
    <property type="project" value="UniProtKB-UniRule"/>
</dbReference>
<dbReference type="EMBL" id="PQIB02000002">
    <property type="protein sequence ID" value="RLN35646.1"/>
    <property type="molecule type" value="Genomic_DNA"/>
</dbReference>
<dbReference type="InterPro" id="IPR035979">
    <property type="entry name" value="RBD_domain_sf"/>
</dbReference>
<proteinExistence type="predicted"/>
<dbReference type="Proteomes" id="UP000275267">
    <property type="component" value="Unassembled WGS sequence"/>
</dbReference>
<evidence type="ECO:0000313" key="4">
    <source>
        <dbReference type="EMBL" id="RLN35646.1"/>
    </source>
</evidence>
<evidence type="ECO:0000313" key="5">
    <source>
        <dbReference type="Proteomes" id="UP000275267"/>
    </source>
</evidence>
<evidence type="ECO:0000256" key="1">
    <source>
        <dbReference type="ARBA" id="ARBA00022884"/>
    </source>
</evidence>
<dbReference type="SMART" id="SM00360">
    <property type="entry name" value="RRM"/>
    <property type="match status" value="2"/>
</dbReference>
<sequence length="232" mass="26823">MHDETNSRRLGFLRCLVRVNDLPERCHPEQLAMLFRQFGPLRMWHVAMCSSGACKGYGCVIFHHCEHADEAIEVLNCYEFGERKLRVDWAYPCLNKLWKMPPLLEVPKFRFGTFKFSIKAYPRGECTPGSGQHRITSLAHGKFLRHVVRVSNMPPGFKVLYFQELFSPFGPMPMWDVPMFRNYICGCNPQIRMRFGVVVFKNGSDGERAINYLNGYEAGGCKLRVDWAYPSV</sequence>
<feature type="domain" description="RRM" evidence="3">
    <location>
        <begin position="146"/>
        <end position="230"/>
    </location>
</feature>
<organism evidence="4 5">
    <name type="scientific">Panicum miliaceum</name>
    <name type="common">Proso millet</name>
    <name type="synonym">Broomcorn millet</name>
    <dbReference type="NCBI Taxonomy" id="4540"/>
    <lineage>
        <taxon>Eukaryota</taxon>
        <taxon>Viridiplantae</taxon>
        <taxon>Streptophyta</taxon>
        <taxon>Embryophyta</taxon>
        <taxon>Tracheophyta</taxon>
        <taxon>Spermatophyta</taxon>
        <taxon>Magnoliopsida</taxon>
        <taxon>Liliopsida</taxon>
        <taxon>Poales</taxon>
        <taxon>Poaceae</taxon>
        <taxon>PACMAD clade</taxon>
        <taxon>Panicoideae</taxon>
        <taxon>Panicodae</taxon>
        <taxon>Paniceae</taxon>
        <taxon>Panicinae</taxon>
        <taxon>Panicum</taxon>
        <taxon>Panicum sect. Panicum</taxon>
    </lineage>
</organism>
<keyword evidence="1 2" id="KW-0694">RNA-binding</keyword>
<feature type="domain" description="RRM" evidence="3">
    <location>
        <begin position="15"/>
        <end position="92"/>
    </location>
</feature>
<gene>
    <name evidence="4" type="ORF">C2845_PM03G02900</name>
</gene>
<dbReference type="OrthoDB" id="2011769at2759"/>
<dbReference type="AlphaFoldDB" id="A0A3L6TFR7"/>
<comment type="caution">
    <text evidence="4">The sequence shown here is derived from an EMBL/GenBank/DDBJ whole genome shotgun (WGS) entry which is preliminary data.</text>
</comment>
<reference evidence="5" key="1">
    <citation type="journal article" date="2019" name="Nat. Commun.">
        <title>The genome of broomcorn millet.</title>
        <authorList>
            <person name="Zou C."/>
            <person name="Miki D."/>
            <person name="Li D."/>
            <person name="Tang Q."/>
            <person name="Xiao L."/>
            <person name="Rajput S."/>
            <person name="Deng P."/>
            <person name="Jia W."/>
            <person name="Huang R."/>
            <person name="Zhang M."/>
            <person name="Sun Y."/>
            <person name="Hu J."/>
            <person name="Fu X."/>
            <person name="Schnable P.S."/>
            <person name="Li F."/>
            <person name="Zhang H."/>
            <person name="Feng B."/>
            <person name="Zhu X."/>
            <person name="Liu R."/>
            <person name="Schnable J.C."/>
            <person name="Zhu J.-K."/>
            <person name="Zhang H."/>
        </authorList>
    </citation>
    <scope>NUCLEOTIDE SEQUENCE [LARGE SCALE GENOMIC DNA]</scope>
</reference>